<dbReference type="InterPro" id="IPR032093">
    <property type="entry name" value="PhoD_N"/>
</dbReference>
<keyword evidence="1" id="KW-0732">Signal</keyword>
<keyword evidence="5" id="KW-1185">Reference proteome</keyword>
<feature type="domain" description="PhoD-like phosphatase metallophosphatase" evidence="2">
    <location>
        <begin position="135"/>
        <end position="496"/>
    </location>
</feature>
<dbReference type="Pfam" id="PF16655">
    <property type="entry name" value="PhoD_N"/>
    <property type="match status" value="1"/>
</dbReference>
<dbReference type="Proteomes" id="UP001056381">
    <property type="component" value="Chromosome"/>
</dbReference>
<dbReference type="InterPro" id="IPR052900">
    <property type="entry name" value="Phospholipid_Metab_Enz"/>
</dbReference>
<feature type="domain" description="Phospholipase D N-terminal" evidence="3">
    <location>
        <begin position="33"/>
        <end position="124"/>
    </location>
</feature>
<dbReference type="SUPFAM" id="SSF56300">
    <property type="entry name" value="Metallo-dependent phosphatases"/>
    <property type="match status" value="1"/>
</dbReference>
<evidence type="ECO:0000313" key="4">
    <source>
        <dbReference type="EMBL" id="URQ63235.1"/>
    </source>
</evidence>
<feature type="chain" id="PRO_5040265998" evidence="1">
    <location>
        <begin position="21"/>
        <end position="529"/>
    </location>
</feature>
<evidence type="ECO:0000259" key="2">
    <source>
        <dbReference type="Pfam" id="PF09423"/>
    </source>
</evidence>
<gene>
    <name evidence="4" type="ORF">M9B40_00265</name>
</gene>
<dbReference type="InterPro" id="IPR038607">
    <property type="entry name" value="PhoD-like_sf"/>
</dbReference>
<dbReference type="CDD" id="cd07389">
    <property type="entry name" value="MPP_PhoD"/>
    <property type="match status" value="1"/>
</dbReference>
<reference evidence="4" key="1">
    <citation type="submission" date="2022-05" db="EMBL/GenBank/DDBJ databases">
        <title>Single-amplified genomics reveal most streamlined microbe among free-living bacteria.</title>
        <authorList>
            <person name="Roda-Garcia J."/>
            <person name="Haro-Moreno J.M."/>
            <person name="Rodriguez-Valera F."/>
            <person name="Almagro-Moreno S."/>
            <person name="Lopez-Perez M."/>
        </authorList>
    </citation>
    <scope>NUCLEOTIDE SEQUENCE</scope>
    <source>
        <strain evidence="4">TMED112-D2-2</strain>
    </source>
</reference>
<organism evidence="4 5">
    <name type="scientific">SAR86 cluster bacterium</name>
    <dbReference type="NCBI Taxonomy" id="2030880"/>
    <lineage>
        <taxon>Bacteria</taxon>
        <taxon>Pseudomonadati</taxon>
        <taxon>Pseudomonadota</taxon>
        <taxon>Gammaproteobacteria</taxon>
        <taxon>SAR86 cluster</taxon>
    </lineage>
</organism>
<dbReference type="Pfam" id="PF09423">
    <property type="entry name" value="PhoD"/>
    <property type="match status" value="1"/>
</dbReference>
<dbReference type="PANTHER" id="PTHR43606">
    <property type="entry name" value="PHOSPHATASE, PUTATIVE (AFU_ORTHOLOGUE AFUA_6G08710)-RELATED"/>
    <property type="match status" value="1"/>
</dbReference>
<protein>
    <submittedName>
        <fullName evidence="4">Alkaline phosphatase D family protein</fullName>
    </submittedName>
</protein>
<dbReference type="InterPro" id="IPR018946">
    <property type="entry name" value="PhoD-like_MPP"/>
</dbReference>
<feature type="signal peptide" evidence="1">
    <location>
        <begin position="1"/>
        <end position="20"/>
    </location>
</feature>
<proteinExistence type="predicted"/>
<dbReference type="AlphaFoldDB" id="A0A9Q8TZS4"/>
<name>A0A9Q8TZS4_9GAMM</name>
<dbReference type="EMBL" id="CP097966">
    <property type="protein sequence ID" value="URQ63235.1"/>
    <property type="molecule type" value="Genomic_DNA"/>
</dbReference>
<evidence type="ECO:0000259" key="3">
    <source>
        <dbReference type="Pfam" id="PF16655"/>
    </source>
</evidence>
<sequence length="529" mass="60857">MNRRSFLKSLSLLLFIPALAAFQKKINKIKFLHGVASGDPTNSKVIIWTRVTPENFNSSQKVIYQVSENKNFSKISLTGTLYTNSKKDFTVKADVNLAKFIPGTKFYYRFICNDTISPIGTTSTLPKGNVEEYKLAIFSCSNHPAGFFNVYKDAAEDKSIDLNIHLGDYIYEYENGGYATQNADKLGRIPIPEKEILTLHDYRLRHAQYKTDKNLQKLHQSRPMVPIWDDHEVTNDAWKYGAENHQKIEGKFNLRKRTALKAYYEWMPIREKYTKERGWRNFEIGNLINLIILDTRLSNRDKQVNYVSYINEGKFDKDKFLDDLNNEKRNLIGKEQLRFIAKETKKKFFWNVFGQQVLISKVVLPPLPSEVLDNLSPQATFLKYINNLNLPYNTDAWDGYPAARERFLNSINTSSNNIFLAGDTHNCWAGNIADNSGTFKGVEFGTPSVSSPGGSEEFRGLDVRPLEKAVTKINKDLVWTNFRNRGYLTLKLNQISGQVSFIGVDTVKNKNYKRSILRKFLLNPKEKII</sequence>
<dbReference type="PANTHER" id="PTHR43606:SF2">
    <property type="entry name" value="ALKALINE PHOSPHATASE FAMILY PROTEIN (AFU_ORTHOLOGUE AFUA_5G03860)"/>
    <property type="match status" value="1"/>
</dbReference>
<dbReference type="InterPro" id="IPR029052">
    <property type="entry name" value="Metallo-depent_PP-like"/>
</dbReference>
<evidence type="ECO:0000256" key="1">
    <source>
        <dbReference type="SAM" id="SignalP"/>
    </source>
</evidence>
<accession>A0A9Q8TZS4</accession>
<evidence type="ECO:0000313" key="5">
    <source>
        <dbReference type="Proteomes" id="UP001056381"/>
    </source>
</evidence>
<dbReference type="Gene3D" id="2.60.40.380">
    <property type="entry name" value="Purple acid phosphatase-like, N-terminal"/>
    <property type="match status" value="1"/>
</dbReference>
<dbReference type="Gene3D" id="3.60.21.70">
    <property type="entry name" value="PhoD-like phosphatase"/>
    <property type="match status" value="1"/>
</dbReference>